<reference evidence="3 4" key="1">
    <citation type="submission" date="2024-01" db="EMBL/GenBank/DDBJ databases">
        <title>Mariniflexile litorale sp. nov., isolated from the shallow sediments of the Sea of Japan.</title>
        <authorList>
            <person name="Romanenko L."/>
            <person name="Bystritskaya E."/>
            <person name="Isaeva M."/>
        </authorList>
    </citation>
    <scope>NUCLEOTIDE SEQUENCE [LARGE SCALE GENOMIC DNA]</scope>
    <source>
        <strain evidence="3 4">KCTC 32427</strain>
    </source>
</reference>
<comment type="caution">
    <text evidence="3">The sequence shown here is derived from an EMBL/GenBank/DDBJ whole genome shotgun (WGS) entry which is preliminary data.</text>
</comment>
<protein>
    <submittedName>
        <fullName evidence="3">Acyltransferase</fullName>
        <ecNumber evidence="3">2.3.-.-</ecNumber>
    </submittedName>
</protein>
<proteinExistence type="predicted"/>
<feature type="transmembrane region" description="Helical" evidence="1">
    <location>
        <begin position="143"/>
        <end position="162"/>
    </location>
</feature>
<dbReference type="PANTHER" id="PTHR23028">
    <property type="entry name" value="ACETYLTRANSFERASE"/>
    <property type="match status" value="1"/>
</dbReference>
<dbReference type="InterPro" id="IPR050879">
    <property type="entry name" value="Acyltransferase_3"/>
</dbReference>
<dbReference type="Proteomes" id="UP001416393">
    <property type="component" value="Unassembled WGS sequence"/>
</dbReference>
<feature type="transmembrane region" description="Helical" evidence="1">
    <location>
        <begin position="204"/>
        <end position="225"/>
    </location>
</feature>
<feature type="transmembrane region" description="Helical" evidence="1">
    <location>
        <begin position="287"/>
        <end position="310"/>
    </location>
</feature>
<evidence type="ECO:0000259" key="2">
    <source>
        <dbReference type="Pfam" id="PF01757"/>
    </source>
</evidence>
<sequence>MSVTKLEKLNYIDAIRGLAIIMVVMHHTAQQGFVKIPHAVAVFFSLGSRGVQLFFIASAFTLFRSYKNRSLAENMPTRNFFIRRFFRIAPIYYLAILYYIFHESLGARYWLGTQPYISIYNKISNILFLHGFSPYWTNTLVPGGWSIAVEMMFYVVFPFLFFRIKTINNAFVFLNVSLIFKLIFQEILSYNQLMASDFLWNEYLFYYFPCQLPIFALGIIMFFLIQDSKSIRQVSNKVIIFLLVLLPLQIGSALDFLYLNHIIFGIIFVFFGVLLSKGKFRFLNIPLIRYIGKISYSMYIFHFIVISWLAKYHLMDFFDNYLINYVTRLLLVLFISIIVSKISYSLVEVPFQKFAKRIISKMETGTKILAIDS</sequence>
<dbReference type="Pfam" id="PF01757">
    <property type="entry name" value="Acyl_transf_3"/>
    <property type="match status" value="1"/>
</dbReference>
<gene>
    <name evidence="3" type="ORF">VP395_02095</name>
</gene>
<keyword evidence="3" id="KW-0808">Transferase</keyword>
<feature type="transmembrane region" description="Helical" evidence="1">
    <location>
        <begin position="12"/>
        <end position="29"/>
    </location>
</feature>
<keyword evidence="1" id="KW-0812">Transmembrane</keyword>
<dbReference type="RefSeq" id="WP_346240054.1">
    <property type="nucleotide sequence ID" value="NZ_JAZHYP010000001.1"/>
</dbReference>
<dbReference type="PANTHER" id="PTHR23028:SF53">
    <property type="entry name" value="ACYL_TRANSF_3 DOMAIN-CONTAINING PROTEIN"/>
    <property type="match status" value="1"/>
</dbReference>
<dbReference type="GO" id="GO:0016746">
    <property type="term" value="F:acyltransferase activity"/>
    <property type="evidence" value="ECO:0007669"/>
    <property type="project" value="UniProtKB-KW"/>
</dbReference>
<feature type="transmembrane region" description="Helical" evidence="1">
    <location>
        <begin position="322"/>
        <end position="347"/>
    </location>
</feature>
<evidence type="ECO:0000313" key="3">
    <source>
        <dbReference type="EMBL" id="MEN3322508.1"/>
    </source>
</evidence>
<feature type="transmembrane region" description="Helical" evidence="1">
    <location>
        <begin position="84"/>
        <end position="101"/>
    </location>
</feature>
<organism evidence="3 4">
    <name type="scientific">Mariniflexile soesokkakense</name>
    <dbReference type="NCBI Taxonomy" id="1343160"/>
    <lineage>
        <taxon>Bacteria</taxon>
        <taxon>Pseudomonadati</taxon>
        <taxon>Bacteroidota</taxon>
        <taxon>Flavobacteriia</taxon>
        <taxon>Flavobacteriales</taxon>
        <taxon>Flavobacteriaceae</taxon>
        <taxon>Mariniflexile</taxon>
    </lineage>
</organism>
<feature type="transmembrane region" description="Helical" evidence="1">
    <location>
        <begin position="41"/>
        <end position="63"/>
    </location>
</feature>
<keyword evidence="1" id="KW-1133">Transmembrane helix</keyword>
<keyword evidence="3" id="KW-0012">Acyltransferase</keyword>
<evidence type="ECO:0000313" key="4">
    <source>
        <dbReference type="Proteomes" id="UP001416393"/>
    </source>
</evidence>
<feature type="transmembrane region" description="Helical" evidence="1">
    <location>
        <begin position="167"/>
        <end position="184"/>
    </location>
</feature>
<keyword evidence="1" id="KW-0472">Membrane</keyword>
<keyword evidence="4" id="KW-1185">Reference proteome</keyword>
<feature type="transmembrane region" description="Helical" evidence="1">
    <location>
        <begin position="256"/>
        <end position="275"/>
    </location>
</feature>
<dbReference type="EC" id="2.3.-.-" evidence="3"/>
<feature type="domain" description="Acyltransferase 3" evidence="2">
    <location>
        <begin position="10"/>
        <end position="340"/>
    </location>
</feature>
<dbReference type="EMBL" id="JAZHYP010000001">
    <property type="protein sequence ID" value="MEN3322508.1"/>
    <property type="molecule type" value="Genomic_DNA"/>
</dbReference>
<name>A0ABV0A688_9FLAO</name>
<feature type="transmembrane region" description="Helical" evidence="1">
    <location>
        <begin position="234"/>
        <end position="250"/>
    </location>
</feature>
<accession>A0ABV0A688</accession>
<dbReference type="InterPro" id="IPR002656">
    <property type="entry name" value="Acyl_transf_3_dom"/>
</dbReference>
<evidence type="ECO:0000256" key="1">
    <source>
        <dbReference type="SAM" id="Phobius"/>
    </source>
</evidence>